<dbReference type="SUPFAM" id="SSF52309">
    <property type="entry name" value="N-(deoxy)ribosyltransferase-like"/>
    <property type="match status" value="1"/>
</dbReference>
<accession>A0A1M7FGH8</accession>
<reference evidence="2" key="1">
    <citation type="submission" date="2016-11" db="EMBL/GenBank/DDBJ databases">
        <authorList>
            <person name="Varghese N."/>
            <person name="Submissions S."/>
        </authorList>
    </citation>
    <scope>NUCLEOTIDE SEQUENCE [LARGE SCALE GENOMIC DNA]</scope>
    <source>
        <strain evidence="2">DSM 18569</strain>
    </source>
</reference>
<dbReference type="EMBL" id="FRAS01000030">
    <property type="protein sequence ID" value="SHM03096.1"/>
    <property type="molecule type" value="Genomic_DNA"/>
</dbReference>
<gene>
    <name evidence="1" type="ORF">SAMN02746009_03834</name>
</gene>
<dbReference type="AlphaFoldDB" id="A0A1M7FGH8"/>
<organism evidence="1 2">
    <name type="scientific">Hymenobacter psychrotolerans DSM 18569</name>
    <dbReference type="NCBI Taxonomy" id="1121959"/>
    <lineage>
        <taxon>Bacteria</taxon>
        <taxon>Pseudomonadati</taxon>
        <taxon>Bacteroidota</taxon>
        <taxon>Cytophagia</taxon>
        <taxon>Cytophagales</taxon>
        <taxon>Hymenobacteraceae</taxon>
        <taxon>Hymenobacter</taxon>
    </lineage>
</organism>
<name>A0A1M7FGH8_9BACT</name>
<evidence type="ECO:0000313" key="1">
    <source>
        <dbReference type="EMBL" id="SHM03096.1"/>
    </source>
</evidence>
<sequence>MAPPSTGQRVLRTGALVARTYVEYNQGVVEGLVGSVKSTWGFVTKDAWDVKTWTEMGTTMVAVSLMSPQHAGTAQWLDGKLGTQFAPRQVQIVMALDQTFKEMPHWKARQWGQLVGRVAGDVLTTKGAGAGAKAGVTLARAEFTTVRAITRSAGSIPKGLGAYGRYSSVRAQIPFRNVTTPPNRATFWSGLEEGANEAKEWARLNGRTSLEMTKGGQWLDGQQALLNSSKVPWDIMRPQWARLSRRFAQATRGQVTVLQGPRYNPVSSIWVTVEQSELQALQKAGKVTEIKIVKQSKFATVPAK</sequence>
<protein>
    <submittedName>
        <fullName evidence="1">Uncharacterized protein</fullName>
    </submittedName>
</protein>
<keyword evidence="2" id="KW-1185">Reference proteome</keyword>
<proteinExistence type="predicted"/>
<evidence type="ECO:0000313" key="2">
    <source>
        <dbReference type="Proteomes" id="UP000183947"/>
    </source>
</evidence>
<dbReference type="OrthoDB" id="9765204at2"/>
<dbReference type="Proteomes" id="UP000183947">
    <property type="component" value="Unassembled WGS sequence"/>
</dbReference>
<dbReference type="RefSeq" id="WP_073288489.1">
    <property type="nucleotide sequence ID" value="NZ_FRAS01000030.1"/>
</dbReference>